<protein>
    <submittedName>
        <fullName evidence="3">Uu.00g123190.m01.CDS01</fullName>
    </submittedName>
</protein>
<evidence type="ECO:0000256" key="2">
    <source>
        <dbReference type="SAM" id="SignalP"/>
    </source>
</evidence>
<dbReference type="AlphaFoldDB" id="A0AAI8VHC5"/>
<feature type="signal peptide" evidence="2">
    <location>
        <begin position="1"/>
        <end position="21"/>
    </location>
</feature>
<keyword evidence="2" id="KW-0732">Signal</keyword>
<proteinExistence type="predicted"/>
<organism evidence="3 4">
    <name type="scientific">Anthostomella pinea</name>
    <dbReference type="NCBI Taxonomy" id="933095"/>
    <lineage>
        <taxon>Eukaryota</taxon>
        <taxon>Fungi</taxon>
        <taxon>Dikarya</taxon>
        <taxon>Ascomycota</taxon>
        <taxon>Pezizomycotina</taxon>
        <taxon>Sordariomycetes</taxon>
        <taxon>Xylariomycetidae</taxon>
        <taxon>Xylariales</taxon>
        <taxon>Xylariaceae</taxon>
        <taxon>Anthostomella</taxon>
    </lineage>
</organism>
<accession>A0AAI8VHC5</accession>
<evidence type="ECO:0000256" key="1">
    <source>
        <dbReference type="SAM" id="MobiDB-lite"/>
    </source>
</evidence>
<name>A0AAI8VHC5_9PEZI</name>
<dbReference type="Proteomes" id="UP001295740">
    <property type="component" value="Unassembled WGS sequence"/>
</dbReference>
<gene>
    <name evidence="3" type="ORF">KHLLAP_LOCUS5393</name>
</gene>
<keyword evidence="4" id="KW-1185">Reference proteome</keyword>
<feature type="region of interest" description="Disordered" evidence="1">
    <location>
        <begin position="67"/>
        <end position="88"/>
    </location>
</feature>
<sequence length="88" mass="10121">MAIFAALVWLVWHYRKRALVAQEDHERRIIPDEKGFQKAELDGSATRVASWKKPFEVLHLSRVRHELSADTTKPSSPAELPGDLDFPR</sequence>
<evidence type="ECO:0000313" key="3">
    <source>
        <dbReference type="EMBL" id="CAJ2504925.1"/>
    </source>
</evidence>
<reference evidence="3" key="1">
    <citation type="submission" date="2023-10" db="EMBL/GenBank/DDBJ databases">
        <authorList>
            <person name="Hackl T."/>
        </authorList>
    </citation>
    <scope>NUCLEOTIDE SEQUENCE</scope>
</reference>
<comment type="caution">
    <text evidence="3">The sequence shown here is derived from an EMBL/GenBank/DDBJ whole genome shotgun (WGS) entry which is preliminary data.</text>
</comment>
<feature type="chain" id="PRO_5042580715" evidence="2">
    <location>
        <begin position="22"/>
        <end position="88"/>
    </location>
</feature>
<dbReference type="EMBL" id="CAUWAG010000007">
    <property type="protein sequence ID" value="CAJ2504925.1"/>
    <property type="molecule type" value="Genomic_DNA"/>
</dbReference>
<evidence type="ECO:0000313" key="4">
    <source>
        <dbReference type="Proteomes" id="UP001295740"/>
    </source>
</evidence>